<evidence type="ECO:0000313" key="2">
    <source>
        <dbReference type="Proteomes" id="UP000001369"/>
    </source>
</evidence>
<dbReference type="STRING" id="204536.SULAZ_0096"/>
<proteinExistence type="predicted"/>
<protein>
    <submittedName>
        <fullName evidence="1">Uncharacterized protein</fullName>
    </submittedName>
</protein>
<dbReference type="HOGENOM" id="CLU_190032_0_0_0"/>
<dbReference type="EMBL" id="CP001229">
    <property type="protein sequence ID" value="ACN99486.1"/>
    <property type="molecule type" value="Genomic_DNA"/>
</dbReference>
<sequence>MEKILQLLNQVAQDNNYPIFYHDKTREIWITGYRENKKFDLFVKLLKDGSYKLIYEIPQERKVALFLNEDSLLVRLNKIFGKEVVEDR</sequence>
<dbReference type="KEGG" id="saf:SULAZ_0096"/>
<gene>
    <name evidence="1" type="ordered locus">SULAZ_0096</name>
</gene>
<accession>C1DXI1</accession>
<evidence type="ECO:0000313" key="1">
    <source>
        <dbReference type="EMBL" id="ACN99486.1"/>
    </source>
</evidence>
<dbReference type="AlphaFoldDB" id="C1DXI1"/>
<organism evidence="1 2">
    <name type="scientific">Sulfurihydrogenibium azorense (strain DSM 15241 / OCM 825 / Az-Fu1)</name>
    <dbReference type="NCBI Taxonomy" id="204536"/>
    <lineage>
        <taxon>Bacteria</taxon>
        <taxon>Pseudomonadati</taxon>
        <taxon>Aquificota</taxon>
        <taxon>Aquificia</taxon>
        <taxon>Aquificales</taxon>
        <taxon>Hydrogenothermaceae</taxon>
        <taxon>Sulfurihydrogenibium</taxon>
    </lineage>
</organism>
<dbReference type="OrthoDB" id="15195at2"/>
<reference evidence="1 2" key="1">
    <citation type="journal article" date="2009" name="J. Bacteriol.">
        <title>Complete and draft genome sequences of six members of the Aquificales.</title>
        <authorList>
            <person name="Reysenbach A.L."/>
            <person name="Hamamura N."/>
            <person name="Podar M."/>
            <person name="Griffiths E."/>
            <person name="Ferreira S."/>
            <person name="Hochstein R."/>
            <person name="Heidelberg J."/>
            <person name="Johnson J."/>
            <person name="Mead D."/>
            <person name="Pohorille A."/>
            <person name="Sarmiento M."/>
            <person name="Schweighofer K."/>
            <person name="Seshadri R."/>
            <person name="Voytek M.A."/>
        </authorList>
    </citation>
    <scope>NUCLEOTIDE SEQUENCE [LARGE SCALE GENOMIC DNA]</scope>
    <source>
        <strain evidence="2">Az-Fu1 / DSM 15241 / OCM 825</strain>
    </source>
</reference>
<dbReference type="Proteomes" id="UP000001369">
    <property type="component" value="Chromosome"/>
</dbReference>
<keyword evidence="2" id="KW-1185">Reference proteome</keyword>
<dbReference type="RefSeq" id="WP_012674800.1">
    <property type="nucleotide sequence ID" value="NC_012438.1"/>
</dbReference>
<name>C1DXI1_SULAA</name>